<sequence>MCCRVMGGANMPIVRAVLFDADGVLQSPTIRWRAALAKHEEFAIDTVLSTFVAELARIETEHLETERDFSSALARLLVNLGMRINATTVLAILNAIDCDPEIFNLVRQLKKNDIQCYLASNQQQHRARHMSNALGYSTLFDKEFYSCQIGIAKPKVAFFRYIMHEIHETGDELLFIDDRAENVVAARQAGLHAEIFERSQGVGVLEDLLARHGITSASTSTPGD</sequence>
<dbReference type="EMBL" id="VDDA01000054">
    <property type="protein sequence ID" value="TNC05951.1"/>
    <property type="molecule type" value="Genomic_DNA"/>
</dbReference>
<dbReference type="InterPro" id="IPR006439">
    <property type="entry name" value="HAD-SF_hydro_IA"/>
</dbReference>
<gene>
    <name evidence="1" type="ORF">FF100_35110</name>
</gene>
<accession>A0A5C4L639</accession>
<dbReference type="Proteomes" id="UP000305267">
    <property type="component" value="Unassembled WGS sequence"/>
</dbReference>
<name>A0A5C4L639_9HYPH</name>
<dbReference type="SUPFAM" id="SSF56784">
    <property type="entry name" value="HAD-like"/>
    <property type="match status" value="1"/>
</dbReference>
<dbReference type="SFLD" id="SFLDS00003">
    <property type="entry name" value="Haloacid_Dehalogenase"/>
    <property type="match status" value="1"/>
</dbReference>
<comment type="caution">
    <text evidence="1">The sequence shown here is derived from an EMBL/GenBank/DDBJ whole genome shotgun (WGS) entry which is preliminary data.</text>
</comment>
<dbReference type="PANTHER" id="PTHR43611">
    <property type="entry name" value="ALPHA-D-GLUCOSE 1-PHOSPHATE PHOSPHATASE"/>
    <property type="match status" value="1"/>
</dbReference>
<dbReference type="Pfam" id="PF00702">
    <property type="entry name" value="Hydrolase"/>
    <property type="match status" value="1"/>
</dbReference>
<reference evidence="1 2" key="1">
    <citation type="submission" date="2019-06" db="EMBL/GenBank/DDBJ databases">
        <title>Genome of Methylobacterium sp. 17Sr1-39.</title>
        <authorList>
            <person name="Seo T."/>
        </authorList>
    </citation>
    <scope>NUCLEOTIDE SEQUENCE [LARGE SCALE GENOMIC DNA]</scope>
    <source>
        <strain evidence="1 2">17Sr1-39</strain>
    </source>
</reference>
<proteinExistence type="predicted"/>
<dbReference type="NCBIfam" id="TIGR01509">
    <property type="entry name" value="HAD-SF-IA-v3"/>
    <property type="match status" value="1"/>
</dbReference>
<dbReference type="PRINTS" id="PR00413">
    <property type="entry name" value="HADHALOGNASE"/>
</dbReference>
<evidence type="ECO:0000313" key="2">
    <source>
        <dbReference type="Proteomes" id="UP000305267"/>
    </source>
</evidence>
<keyword evidence="2" id="KW-1185">Reference proteome</keyword>
<dbReference type="SFLD" id="SFLDG01129">
    <property type="entry name" value="C1.5:_HAD__Beta-PGM__Phosphata"/>
    <property type="match status" value="1"/>
</dbReference>
<evidence type="ECO:0000313" key="1">
    <source>
        <dbReference type="EMBL" id="TNC05951.1"/>
    </source>
</evidence>
<dbReference type="InterPro" id="IPR036412">
    <property type="entry name" value="HAD-like_sf"/>
</dbReference>
<dbReference type="OrthoDB" id="9807742at2"/>
<dbReference type="GO" id="GO:0016787">
    <property type="term" value="F:hydrolase activity"/>
    <property type="evidence" value="ECO:0007669"/>
    <property type="project" value="UniProtKB-KW"/>
</dbReference>
<dbReference type="InterPro" id="IPR023214">
    <property type="entry name" value="HAD_sf"/>
</dbReference>
<keyword evidence="1" id="KW-0378">Hydrolase</keyword>
<dbReference type="PANTHER" id="PTHR43611:SF3">
    <property type="entry name" value="FLAVIN MONONUCLEOTIDE HYDROLASE 1, CHLOROPLATIC"/>
    <property type="match status" value="1"/>
</dbReference>
<dbReference type="Gene3D" id="3.40.50.1000">
    <property type="entry name" value="HAD superfamily/HAD-like"/>
    <property type="match status" value="1"/>
</dbReference>
<organism evidence="1 2">
    <name type="scientific">Methylobacterium terricola</name>
    <dbReference type="NCBI Taxonomy" id="2583531"/>
    <lineage>
        <taxon>Bacteria</taxon>
        <taxon>Pseudomonadati</taxon>
        <taxon>Pseudomonadota</taxon>
        <taxon>Alphaproteobacteria</taxon>
        <taxon>Hyphomicrobiales</taxon>
        <taxon>Methylobacteriaceae</taxon>
        <taxon>Methylobacterium</taxon>
    </lineage>
</organism>
<protein>
    <submittedName>
        <fullName evidence="1">HAD family hydrolase</fullName>
    </submittedName>
</protein>
<dbReference type="AlphaFoldDB" id="A0A5C4L639"/>